<dbReference type="Proteomes" id="UP000050640">
    <property type="component" value="Unplaced"/>
</dbReference>
<name>A0A0R3RJI4_9BILA</name>
<proteinExistence type="predicted"/>
<evidence type="ECO:0000313" key="2">
    <source>
        <dbReference type="WBParaSite" id="EEL_0000164301-mRNA-1"/>
    </source>
</evidence>
<keyword evidence="1" id="KW-1185">Reference proteome</keyword>
<dbReference type="AlphaFoldDB" id="A0A0R3RJI4"/>
<reference evidence="2" key="1">
    <citation type="submission" date="2017-02" db="UniProtKB">
        <authorList>
            <consortium name="WormBaseParasite"/>
        </authorList>
    </citation>
    <scope>IDENTIFICATION</scope>
</reference>
<protein>
    <submittedName>
        <fullName evidence="2">DUF4413 domain-containing protein</fullName>
    </submittedName>
</protein>
<evidence type="ECO:0000313" key="1">
    <source>
        <dbReference type="Proteomes" id="UP000050640"/>
    </source>
</evidence>
<accession>A0A0R3RJI4</accession>
<dbReference type="STRING" id="1147741.A0A0R3RJI4"/>
<dbReference type="WBParaSite" id="EEL_0000164301-mRNA-1">
    <property type="protein sequence ID" value="EEL_0000164301-mRNA-1"/>
    <property type="gene ID" value="EEL_0000164301"/>
</dbReference>
<organism evidence="1 2">
    <name type="scientific">Elaeophora elaphi</name>
    <dbReference type="NCBI Taxonomy" id="1147741"/>
    <lineage>
        <taxon>Eukaryota</taxon>
        <taxon>Metazoa</taxon>
        <taxon>Ecdysozoa</taxon>
        <taxon>Nematoda</taxon>
        <taxon>Chromadorea</taxon>
        <taxon>Rhabditida</taxon>
        <taxon>Spirurina</taxon>
        <taxon>Spiruromorpha</taxon>
        <taxon>Filarioidea</taxon>
        <taxon>Onchocercidae</taxon>
        <taxon>Elaeophora</taxon>
    </lineage>
</organism>
<sequence length="248" mass="28367">MHDGNSCRLREFLKKVKNSHVDYDDYWIEKLVKALPKGNETNDALIESLKFGTDELKNQSNFYSIHFSLIKEVISNGDKNLWNYDCIKDVVQQFSSNSTYDGSTIVMNALFALYCELEARNFSYEDEEVVQKALKLLHDNTDSALNVTICSYLDKIFGRKYNTCWASAIIELLKTSGSRLSDKCAGSCAWRERLSQLLLHDLSLITIEQSGEIFVLAKSLENRIENIVSECEIVSMNFHFCKLLAELV</sequence>